<dbReference type="AlphaFoldDB" id="A0A7S0VWD6"/>
<keyword evidence="2" id="KW-0732">Signal</keyword>
<dbReference type="InterPro" id="IPR006797">
    <property type="entry name" value="PRELI/MSF1_dom"/>
</dbReference>
<evidence type="ECO:0000313" key="4">
    <source>
        <dbReference type="EMBL" id="CAD8798298.1"/>
    </source>
</evidence>
<protein>
    <recommendedName>
        <fullName evidence="3">PRELI/MSF1 domain-containing protein</fullName>
    </recommendedName>
</protein>
<sequence>MPSILKLTMIIALCHASAGGSIEPPPGSENLPPPSASMSRVLPWEFEEVTHAWFNGPTDENFLREEAVETWNGGEKRVCKQMYTRNPFPRIVRMTVVRSEELVWYEEIKVNSKKRYATFWSINLSLLGVGQAYRRATMRADPSNPKHTVFEQEGGVVLKGEYPQAFKNSVEHFAAQAFLGVCEKSTDALEASLRRAASRSGPPAPQLERSQAKSFFSLLRQGSTTEASPSQSEEVSSEVEAPQAGWRELLSTLVYTMAHPRVLLSALVVLRVKAHTQSVANANPSPAATKLPEKQQPPHKGTEPAFKLRNVFGAAAAAFVGQSRPF</sequence>
<reference evidence="4" key="1">
    <citation type="submission" date="2021-01" db="EMBL/GenBank/DDBJ databases">
        <authorList>
            <person name="Corre E."/>
            <person name="Pelletier E."/>
            <person name="Niang G."/>
            <person name="Scheremetjew M."/>
            <person name="Finn R."/>
            <person name="Kale V."/>
            <person name="Holt S."/>
            <person name="Cochrane G."/>
            <person name="Meng A."/>
            <person name="Brown T."/>
            <person name="Cohen L."/>
        </authorList>
    </citation>
    <scope>NUCLEOTIDE SEQUENCE</scope>
    <source>
        <strain evidence="4">CCMP443</strain>
    </source>
</reference>
<feature type="compositionally biased region" description="Low complexity" evidence="1">
    <location>
        <begin position="226"/>
        <end position="241"/>
    </location>
</feature>
<organism evidence="4">
    <name type="scientific">Hemiselmis tepida</name>
    <dbReference type="NCBI Taxonomy" id="464990"/>
    <lineage>
        <taxon>Eukaryota</taxon>
        <taxon>Cryptophyceae</taxon>
        <taxon>Cryptomonadales</taxon>
        <taxon>Hemiselmidaceae</taxon>
        <taxon>Hemiselmis</taxon>
    </lineage>
</organism>
<dbReference type="EMBL" id="HBFN01020561">
    <property type="protein sequence ID" value="CAD8798298.1"/>
    <property type="molecule type" value="Transcribed_RNA"/>
</dbReference>
<evidence type="ECO:0000259" key="3">
    <source>
        <dbReference type="Pfam" id="PF04707"/>
    </source>
</evidence>
<feature type="domain" description="PRELI/MSF1" evidence="3">
    <location>
        <begin position="73"/>
        <end position="195"/>
    </location>
</feature>
<accession>A0A7S0VWD6</accession>
<feature type="signal peptide" evidence="2">
    <location>
        <begin position="1"/>
        <end position="19"/>
    </location>
</feature>
<proteinExistence type="predicted"/>
<evidence type="ECO:0000256" key="1">
    <source>
        <dbReference type="SAM" id="MobiDB-lite"/>
    </source>
</evidence>
<evidence type="ECO:0000256" key="2">
    <source>
        <dbReference type="SAM" id="SignalP"/>
    </source>
</evidence>
<gene>
    <name evidence="4" type="ORF">HTEP1355_LOCUS11939</name>
</gene>
<feature type="region of interest" description="Disordered" evidence="1">
    <location>
        <begin position="280"/>
        <end position="303"/>
    </location>
</feature>
<feature type="region of interest" description="Disordered" evidence="1">
    <location>
        <begin position="220"/>
        <end position="241"/>
    </location>
</feature>
<name>A0A7S0VWD6_9CRYP</name>
<dbReference type="Pfam" id="PF04707">
    <property type="entry name" value="PRELI"/>
    <property type="match status" value="1"/>
</dbReference>
<feature type="chain" id="PRO_5031342781" description="PRELI/MSF1 domain-containing protein" evidence="2">
    <location>
        <begin position="20"/>
        <end position="326"/>
    </location>
</feature>